<dbReference type="SMART" id="SM00862">
    <property type="entry name" value="Trans_reg_C"/>
    <property type="match status" value="1"/>
</dbReference>
<dbReference type="Pfam" id="PF00486">
    <property type="entry name" value="Trans_reg_C"/>
    <property type="match status" value="1"/>
</dbReference>
<reference evidence="7" key="1">
    <citation type="journal article" date="2022" name="G3 (Bethesda)">
        <title>Unveiling the complete genome sequence of Alicyclobacillus acidoterrestris DSM 3922T, a taint-producing strain.</title>
        <authorList>
            <person name="Leonardo I.C."/>
            <person name="Barreto Crespo M.T."/>
            <person name="Gaspar F.B."/>
        </authorList>
    </citation>
    <scope>NUCLEOTIDE SEQUENCE [LARGE SCALE GENOMIC DNA]</scope>
    <source>
        <strain evidence="7">DSM 3922</strain>
    </source>
</reference>
<dbReference type="CDD" id="cd00383">
    <property type="entry name" value="trans_reg_C"/>
    <property type="match status" value="1"/>
</dbReference>
<dbReference type="PANTHER" id="PTHR48111">
    <property type="entry name" value="REGULATOR OF RPOS"/>
    <property type="match status" value="1"/>
</dbReference>
<dbReference type="GO" id="GO:0000156">
    <property type="term" value="F:phosphorelay response regulator activity"/>
    <property type="evidence" value="ECO:0007669"/>
    <property type="project" value="TreeGrafter"/>
</dbReference>
<evidence type="ECO:0000256" key="4">
    <source>
        <dbReference type="ARBA" id="ARBA00023125"/>
    </source>
</evidence>
<dbReference type="GO" id="GO:0006355">
    <property type="term" value="P:regulation of DNA-templated transcription"/>
    <property type="evidence" value="ECO:0007669"/>
    <property type="project" value="InterPro"/>
</dbReference>
<dbReference type="PROSITE" id="PS51755">
    <property type="entry name" value="OMPR_PHOB"/>
    <property type="match status" value="1"/>
</dbReference>
<proteinExistence type="predicted"/>
<keyword evidence="5" id="KW-0804">Transcription</keyword>
<accession>A0A9E7CVW7</accession>
<dbReference type="InterPro" id="IPR039420">
    <property type="entry name" value="WalR-like"/>
</dbReference>
<keyword evidence="7" id="KW-1185">Reference proteome</keyword>
<evidence type="ECO:0000256" key="1">
    <source>
        <dbReference type="ARBA" id="ARBA00022553"/>
    </source>
</evidence>
<dbReference type="STRING" id="1356854.N007_13095"/>
<dbReference type="Gene3D" id="1.10.10.10">
    <property type="entry name" value="Winged helix-like DNA-binding domain superfamily/Winged helix DNA-binding domain"/>
    <property type="match status" value="1"/>
</dbReference>
<keyword evidence="4" id="KW-0238">DNA-binding</keyword>
<evidence type="ECO:0000256" key="2">
    <source>
        <dbReference type="ARBA" id="ARBA00023012"/>
    </source>
</evidence>
<dbReference type="OrthoDB" id="2373414at2"/>
<dbReference type="InterPro" id="IPR016032">
    <property type="entry name" value="Sig_transdc_resp-reg_C-effctor"/>
</dbReference>
<dbReference type="SMART" id="SM00448">
    <property type="entry name" value="REC"/>
    <property type="match status" value="1"/>
</dbReference>
<dbReference type="Proteomes" id="UP000829401">
    <property type="component" value="Chromosome"/>
</dbReference>
<dbReference type="InterPro" id="IPR001789">
    <property type="entry name" value="Sig_transdc_resp-reg_receiver"/>
</dbReference>
<dbReference type="Pfam" id="PF00072">
    <property type="entry name" value="Response_reg"/>
    <property type="match status" value="1"/>
</dbReference>
<dbReference type="SUPFAM" id="SSF46894">
    <property type="entry name" value="C-terminal effector domain of the bipartite response regulators"/>
    <property type="match status" value="1"/>
</dbReference>
<dbReference type="eggNOG" id="COG0745">
    <property type="taxonomic scope" value="Bacteria"/>
</dbReference>
<dbReference type="PROSITE" id="PS50110">
    <property type="entry name" value="RESPONSE_REGULATORY"/>
    <property type="match status" value="1"/>
</dbReference>
<dbReference type="AlphaFoldDB" id="T0BRD6"/>
<gene>
    <name evidence="6" type="ORF">K1I37_19465</name>
</gene>
<dbReference type="Gene3D" id="3.40.50.2300">
    <property type="match status" value="1"/>
</dbReference>
<dbReference type="RefSeq" id="WP_021297673.1">
    <property type="nucleotide sequence ID" value="NZ_AURB01000158.1"/>
</dbReference>
<keyword evidence="3" id="KW-0805">Transcription regulation</keyword>
<dbReference type="SUPFAM" id="SSF52172">
    <property type="entry name" value="CheY-like"/>
    <property type="match status" value="1"/>
</dbReference>
<dbReference type="GO" id="GO:0005829">
    <property type="term" value="C:cytosol"/>
    <property type="evidence" value="ECO:0007669"/>
    <property type="project" value="TreeGrafter"/>
</dbReference>
<evidence type="ECO:0000256" key="3">
    <source>
        <dbReference type="ARBA" id="ARBA00023015"/>
    </source>
</evidence>
<evidence type="ECO:0000256" key="5">
    <source>
        <dbReference type="ARBA" id="ARBA00023163"/>
    </source>
</evidence>
<dbReference type="GO" id="GO:0000976">
    <property type="term" value="F:transcription cis-regulatory region binding"/>
    <property type="evidence" value="ECO:0007669"/>
    <property type="project" value="TreeGrafter"/>
</dbReference>
<keyword evidence="2" id="KW-0902">Two-component regulatory system</keyword>
<dbReference type="InterPro" id="IPR001867">
    <property type="entry name" value="OmpR/PhoB-type_DNA-bd"/>
</dbReference>
<name>T0BRD6_ALIAG</name>
<dbReference type="KEGG" id="aaco:K1I37_19465"/>
<sequence length="244" mass="27562">MTERTHPPFLVAVVEDDHQLASTLARQLARYEFEPVLLDCRQDIARAVDDISPHIVLLDINLPKYDGFYWCRRIRESSVAPIIFVSARNAGMDQVFALENGGDDYIVKPFDMDVLVAKLRAQIRRAYGSYANAPDVVRDAVESLAFGPFELNVRKMQVGFQGHWTALTKTEFELLRTLMEAKGAVVSRDLLLMALWDDTTFVDDNTLTVNVTRLRKRLTELGATDVIRTVRGVGYQLVVEESLG</sequence>
<protein>
    <submittedName>
        <fullName evidence="6">Response regulator transcription factor</fullName>
    </submittedName>
</protein>
<dbReference type="Gene3D" id="6.10.250.690">
    <property type="match status" value="1"/>
</dbReference>
<dbReference type="EMBL" id="CP080467">
    <property type="protein sequence ID" value="UNO48788.1"/>
    <property type="molecule type" value="Genomic_DNA"/>
</dbReference>
<dbReference type="InterPro" id="IPR036388">
    <property type="entry name" value="WH-like_DNA-bd_sf"/>
</dbReference>
<evidence type="ECO:0000313" key="7">
    <source>
        <dbReference type="Proteomes" id="UP000829401"/>
    </source>
</evidence>
<dbReference type="GO" id="GO:0032993">
    <property type="term" value="C:protein-DNA complex"/>
    <property type="evidence" value="ECO:0007669"/>
    <property type="project" value="TreeGrafter"/>
</dbReference>
<accession>T0BRD6</accession>
<organism evidence="6 7">
    <name type="scientific">Alicyclobacillus acidoterrestris (strain ATCC 49025 / DSM 3922 / CIP 106132 / NCIMB 13137 / GD3B)</name>
    <dbReference type="NCBI Taxonomy" id="1356854"/>
    <lineage>
        <taxon>Bacteria</taxon>
        <taxon>Bacillati</taxon>
        <taxon>Bacillota</taxon>
        <taxon>Bacilli</taxon>
        <taxon>Bacillales</taxon>
        <taxon>Alicyclobacillaceae</taxon>
        <taxon>Alicyclobacillus</taxon>
    </lineage>
</organism>
<dbReference type="PANTHER" id="PTHR48111:SF43">
    <property type="entry name" value="STAGE 0 SPORULATION PROTEIN A HOMOLOG"/>
    <property type="match status" value="1"/>
</dbReference>
<evidence type="ECO:0000313" key="6">
    <source>
        <dbReference type="EMBL" id="UNO48788.1"/>
    </source>
</evidence>
<dbReference type="InterPro" id="IPR011006">
    <property type="entry name" value="CheY-like_superfamily"/>
</dbReference>
<keyword evidence="1" id="KW-0597">Phosphoprotein</keyword>